<comment type="caution">
    <text evidence="1">The sequence shown here is derived from an EMBL/GenBank/DDBJ whole genome shotgun (WGS) entry which is preliminary data.</text>
</comment>
<organism evidence="1 2">
    <name type="scientific">Nocardia transvalensis</name>
    <dbReference type="NCBI Taxonomy" id="37333"/>
    <lineage>
        <taxon>Bacteria</taxon>
        <taxon>Bacillati</taxon>
        <taxon>Actinomycetota</taxon>
        <taxon>Actinomycetes</taxon>
        <taxon>Mycobacteriales</taxon>
        <taxon>Nocardiaceae</taxon>
        <taxon>Nocardia</taxon>
    </lineage>
</organism>
<dbReference type="EMBL" id="JACHIT010000001">
    <property type="protein sequence ID" value="MBB5915061.1"/>
    <property type="molecule type" value="Genomic_DNA"/>
</dbReference>
<evidence type="ECO:0000313" key="2">
    <source>
        <dbReference type="Proteomes" id="UP000540412"/>
    </source>
</evidence>
<gene>
    <name evidence="1" type="ORF">BJY24_003928</name>
</gene>
<reference evidence="1 2" key="1">
    <citation type="submission" date="2020-08" db="EMBL/GenBank/DDBJ databases">
        <title>Sequencing the genomes of 1000 actinobacteria strains.</title>
        <authorList>
            <person name="Klenk H.-P."/>
        </authorList>
    </citation>
    <scope>NUCLEOTIDE SEQUENCE [LARGE SCALE GENOMIC DNA]</scope>
    <source>
        <strain evidence="1 2">DSM 43582</strain>
    </source>
</reference>
<sequence>MLGFGFSARVATGDRFGECSPARVDVLDLGRGDGFAAQQEVAERYQMLAEARFEASDGDYAVLVGQGRSSASCGGQVMTPYFSQAMPLLSPSSPAR</sequence>
<proteinExistence type="predicted"/>
<dbReference type="Proteomes" id="UP000540412">
    <property type="component" value="Unassembled WGS sequence"/>
</dbReference>
<name>A0A7W9UJ78_9NOCA</name>
<dbReference type="AlphaFoldDB" id="A0A7W9UJ78"/>
<keyword evidence="2" id="KW-1185">Reference proteome</keyword>
<protein>
    <submittedName>
        <fullName evidence="1">Uncharacterized protein</fullName>
    </submittedName>
</protein>
<accession>A0A7W9UJ78</accession>
<evidence type="ECO:0000313" key="1">
    <source>
        <dbReference type="EMBL" id="MBB5915061.1"/>
    </source>
</evidence>